<evidence type="ECO:0000256" key="6">
    <source>
        <dbReference type="ARBA" id="ARBA00023136"/>
    </source>
</evidence>
<gene>
    <name evidence="8" type="ORF">DDZ13_14675</name>
</gene>
<dbReference type="GO" id="GO:0043190">
    <property type="term" value="C:ATP-binding cassette (ABC) transporter complex"/>
    <property type="evidence" value="ECO:0007669"/>
    <property type="project" value="InterPro"/>
</dbReference>
<comment type="subcellular location">
    <subcellularLocation>
        <location evidence="1">Membrane</location>
        <topology evidence="1">Multi-pass membrane protein</topology>
    </subcellularLocation>
</comment>
<proteinExistence type="inferred from homology"/>
<evidence type="ECO:0000313" key="9">
    <source>
        <dbReference type="Proteomes" id="UP000247099"/>
    </source>
</evidence>
<feature type="transmembrane region" description="Helical" evidence="7">
    <location>
        <begin position="144"/>
        <end position="168"/>
    </location>
</feature>
<dbReference type="InterPro" id="IPR030802">
    <property type="entry name" value="Permease_MalE"/>
</dbReference>
<dbReference type="GO" id="GO:0005548">
    <property type="term" value="F:phospholipid transporter activity"/>
    <property type="evidence" value="ECO:0007669"/>
    <property type="project" value="TreeGrafter"/>
</dbReference>
<name>A0A317ZEX1_9BACT</name>
<protein>
    <submittedName>
        <fullName evidence="8">ABC transporter permease</fullName>
    </submittedName>
</protein>
<comment type="caution">
    <text evidence="8">The sequence shown here is derived from an EMBL/GenBank/DDBJ whole genome shotgun (WGS) entry which is preliminary data.</text>
</comment>
<dbReference type="PANTHER" id="PTHR30188:SF4">
    <property type="entry name" value="PROTEIN TRIGALACTOSYLDIACYLGLYCEROL 1, CHLOROPLASTIC"/>
    <property type="match status" value="1"/>
</dbReference>
<evidence type="ECO:0000256" key="4">
    <source>
        <dbReference type="ARBA" id="ARBA00022692"/>
    </source>
</evidence>
<comment type="caution">
    <text evidence="7">Lacks conserved residue(s) required for the propagation of feature annotation.</text>
</comment>
<dbReference type="OrthoDB" id="9810518at2"/>
<evidence type="ECO:0000256" key="1">
    <source>
        <dbReference type="ARBA" id="ARBA00004141"/>
    </source>
</evidence>
<dbReference type="InterPro" id="IPR003453">
    <property type="entry name" value="ABC_MlaE_roteobac"/>
</dbReference>
<evidence type="ECO:0000256" key="2">
    <source>
        <dbReference type="ARBA" id="ARBA00007556"/>
    </source>
</evidence>
<dbReference type="PANTHER" id="PTHR30188">
    <property type="entry name" value="ABC TRANSPORTER PERMEASE PROTEIN-RELATED"/>
    <property type="match status" value="1"/>
</dbReference>
<evidence type="ECO:0000256" key="3">
    <source>
        <dbReference type="ARBA" id="ARBA00022448"/>
    </source>
</evidence>
<comment type="similarity">
    <text evidence="2 7">Belongs to the MlaE permease family.</text>
</comment>
<keyword evidence="5 7" id="KW-1133">Transmembrane helix</keyword>
<dbReference type="EMBL" id="QHJQ01000016">
    <property type="protein sequence ID" value="PXA02897.1"/>
    <property type="molecule type" value="Genomic_DNA"/>
</dbReference>
<accession>A0A317ZEX1</accession>
<dbReference type="FunCoup" id="A0A317ZEX1">
    <property type="interactions" value="378"/>
</dbReference>
<dbReference type="Proteomes" id="UP000247099">
    <property type="component" value="Unassembled WGS sequence"/>
</dbReference>
<keyword evidence="6 7" id="KW-0472">Membrane</keyword>
<evidence type="ECO:0000256" key="5">
    <source>
        <dbReference type="ARBA" id="ARBA00022989"/>
    </source>
</evidence>
<dbReference type="InParanoid" id="A0A317ZEX1"/>
<reference evidence="8 9" key="1">
    <citation type="submission" date="2018-05" db="EMBL/GenBank/DDBJ databases">
        <title>Coraliomargarita sinensis sp. nov., isolated from a marine solar saltern.</title>
        <authorList>
            <person name="Zhou L.Y."/>
        </authorList>
    </citation>
    <scope>NUCLEOTIDE SEQUENCE [LARGE SCALE GENOMIC DNA]</scope>
    <source>
        <strain evidence="8 9">WN38</strain>
    </source>
</reference>
<sequence>MIRRLGSLALGTVHELGEISLFGLSSLAGFGSQRHRMAKLVTAIHEIGVRCTPIVATVGLFTGLVMGLQLYYTLVQFGAESALGTAVALSLIRELGPVLTALMIVGQAGSAMASELGIQRNDEQIDALQTMSIDPKGYLVGPRLVAALICYPILTAIFDLIGILGGYLTGSVLLSVDPGVYWARVFESVTWADVRGGFVKAIVFGLLTIAICAYRGFNTHRKASFPGVRGVSESATRAVVWSSVSVLAADYLITSFLL</sequence>
<keyword evidence="9" id="KW-1185">Reference proteome</keyword>
<feature type="transmembrane region" description="Helical" evidence="7">
    <location>
        <begin position="238"/>
        <end position="257"/>
    </location>
</feature>
<evidence type="ECO:0000256" key="7">
    <source>
        <dbReference type="RuleBase" id="RU362044"/>
    </source>
</evidence>
<feature type="transmembrane region" description="Helical" evidence="7">
    <location>
        <begin position="198"/>
        <end position="217"/>
    </location>
</feature>
<dbReference type="RefSeq" id="WP_110132216.1">
    <property type="nucleotide sequence ID" value="NZ_QHJQ01000016.1"/>
</dbReference>
<evidence type="ECO:0000313" key="8">
    <source>
        <dbReference type="EMBL" id="PXA02897.1"/>
    </source>
</evidence>
<dbReference type="NCBIfam" id="TIGR00056">
    <property type="entry name" value="MlaE family lipid ABC transporter permease subunit"/>
    <property type="match status" value="1"/>
</dbReference>
<keyword evidence="3" id="KW-0813">Transport</keyword>
<dbReference type="Pfam" id="PF02405">
    <property type="entry name" value="MlaE"/>
    <property type="match status" value="1"/>
</dbReference>
<organism evidence="8 9">
    <name type="scientific">Coraliomargarita sinensis</name>
    <dbReference type="NCBI Taxonomy" id="2174842"/>
    <lineage>
        <taxon>Bacteria</taxon>
        <taxon>Pseudomonadati</taxon>
        <taxon>Verrucomicrobiota</taxon>
        <taxon>Opitutia</taxon>
        <taxon>Puniceicoccales</taxon>
        <taxon>Coraliomargaritaceae</taxon>
        <taxon>Coraliomargarita</taxon>
    </lineage>
</organism>
<keyword evidence="4 7" id="KW-0812">Transmembrane</keyword>
<dbReference type="AlphaFoldDB" id="A0A317ZEX1"/>